<organism evidence="1 2">
    <name type="scientific">Rhizophagus irregularis</name>
    <dbReference type="NCBI Taxonomy" id="588596"/>
    <lineage>
        <taxon>Eukaryota</taxon>
        <taxon>Fungi</taxon>
        <taxon>Fungi incertae sedis</taxon>
        <taxon>Mucoromycota</taxon>
        <taxon>Glomeromycotina</taxon>
        <taxon>Glomeromycetes</taxon>
        <taxon>Glomerales</taxon>
        <taxon>Glomeraceae</taxon>
        <taxon>Rhizophagus</taxon>
    </lineage>
</organism>
<gene>
    <name evidence="1" type="ORF">RhiirA1_447922</name>
</gene>
<evidence type="ECO:0000313" key="2">
    <source>
        <dbReference type="Proteomes" id="UP000232688"/>
    </source>
</evidence>
<protein>
    <submittedName>
        <fullName evidence="1">Uncharacterized protein</fullName>
    </submittedName>
</protein>
<dbReference type="EMBL" id="LLXH01000007">
    <property type="protein sequence ID" value="PKC76162.1"/>
    <property type="molecule type" value="Genomic_DNA"/>
</dbReference>
<dbReference type="AlphaFoldDB" id="A0A2N0SKR5"/>
<sequence>MTRDKCKWWSTRGGSWGHVKILLGGKEDLAEGWMLSGTWEIGASSCMRSRSGSLGAGMGERPK</sequence>
<name>A0A2N0SKR5_9GLOM</name>
<dbReference type="VEuPathDB" id="FungiDB:FUN_001486"/>
<evidence type="ECO:0000313" key="1">
    <source>
        <dbReference type="EMBL" id="PKC76162.1"/>
    </source>
</evidence>
<comment type="caution">
    <text evidence="1">The sequence shown here is derived from an EMBL/GenBank/DDBJ whole genome shotgun (WGS) entry which is preliminary data.</text>
</comment>
<reference evidence="1 2" key="1">
    <citation type="submission" date="2017-10" db="EMBL/GenBank/DDBJ databases">
        <title>Extensive intraspecific genome diversity in a model arbuscular mycorrhizal fungus.</title>
        <authorList>
            <person name="Chen E.C.H."/>
            <person name="Morin E."/>
            <person name="Baudet D."/>
            <person name="Noel J."/>
            <person name="Ndikumana S."/>
            <person name="Charron P."/>
            <person name="St-Onge C."/>
            <person name="Giorgi J."/>
            <person name="Grigoriev I.V."/>
            <person name="Roux C."/>
            <person name="Martin F.M."/>
            <person name="Corradi N."/>
        </authorList>
    </citation>
    <scope>NUCLEOTIDE SEQUENCE [LARGE SCALE GENOMIC DNA]</scope>
    <source>
        <strain evidence="1 2">A1</strain>
    </source>
</reference>
<proteinExistence type="predicted"/>
<dbReference type="Proteomes" id="UP000232688">
    <property type="component" value="Unassembled WGS sequence"/>
</dbReference>
<dbReference type="VEuPathDB" id="FungiDB:RhiirA1_447922"/>
<reference evidence="1 2" key="2">
    <citation type="submission" date="2017-10" db="EMBL/GenBank/DDBJ databases">
        <title>Genome analyses suggest a sexual origin of heterokaryosis in a supposedly ancient asexual fungus.</title>
        <authorList>
            <person name="Corradi N."/>
            <person name="Sedzielewska K."/>
            <person name="Noel J."/>
            <person name="Charron P."/>
            <person name="Farinelli L."/>
            <person name="Marton T."/>
            <person name="Kruger M."/>
            <person name="Pelin A."/>
            <person name="Brachmann A."/>
            <person name="Corradi N."/>
        </authorList>
    </citation>
    <scope>NUCLEOTIDE SEQUENCE [LARGE SCALE GENOMIC DNA]</scope>
    <source>
        <strain evidence="1 2">A1</strain>
    </source>
</reference>
<accession>A0A2N0SKR5</accession>